<evidence type="ECO:0000313" key="2">
    <source>
        <dbReference type="EMBL" id="MDW0112617.1"/>
    </source>
</evidence>
<organism evidence="2 3">
    <name type="scientific">Sporosarcina saromensis</name>
    <dbReference type="NCBI Taxonomy" id="359365"/>
    <lineage>
        <taxon>Bacteria</taxon>
        <taxon>Bacillati</taxon>
        <taxon>Bacillota</taxon>
        <taxon>Bacilli</taxon>
        <taxon>Bacillales</taxon>
        <taxon>Caryophanaceae</taxon>
        <taxon>Sporosarcina</taxon>
    </lineage>
</organism>
<keyword evidence="1" id="KW-0812">Transmembrane</keyword>
<keyword evidence="1" id="KW-1133">Transmembrane helix</keyword>
<sequence>MDQQKKAVATKVWSVGAVALLIVAFMVLTTSYFNTKEIKLASEGCYEVGGSIVLEIHNSVTSSYSFECKK</sequence>
<proteinExistence type="predicted"/>
<reference evidence="2 3" key="1">
    <citation type="submission" date="2023-06" db="EMBL/GenBank/DDBJ databases">
        <title>Sporosarcina sp. nov., isolated from Korean traditional fermented seafood 'Jeotgal'.</title>
        <authorList>
            <person name="Yang A.I."/>
            <person name="Shin N.-R."/>
        </authorList>
    </citation>
    <scope>NUCLEOTIDE SEQUENCE [LARGE SCALE GENOMIC DNA]</scope>
    <source>
        <strain evidence="2 3">KCTC13119</strain>
    </source>
</reference>
<accession>A0ABU4G6K8</accession>
<gene>
    <name evidence="2" type="ORF">QT711_05435</name>
</gene>
<protein>
    <submittedName>
        <fullName evidence="2">Uncharacterized protein</fullName>
    </submittedName>
</protein>
<evidence type="ECO:0000256" key="1">
    <source>
        <dbReference type="SAM" id="Phobius"/>
    </source>
</evidence>
<dbReference type="EMBL" id="JAUBDI010000003">
    <property type="protein sequence ID" value="MDW0112617.1"/>
    <property type="molecule type" value="Genomic_DNA"/>
</dbReference>
<evidence type="ECO:0000313" key="3">
    <source>
        <dbReference type="Proteomes" id="UP001282284"/>
    </source>
</evidence>
<dbReference type="RefSeq" id="WP_317942501.1">
    <property type="nucleotide sequence ID" value="NZ_JAUBDI010000003.1"/>
</dbReference>
<feature type="transmembrane region" description="Helical" evidence="1">
    <location>
        <begin position="12"/>
        <end position="33"/>
    </location>
</feature>
<name>A0ABU4G6K8_9BACL</name>
<dbReference type="Proteomes" id="UP001282284">
    <property type="component" value="Unassembled WGS sequence"/>
</dbReference>
<comment type="caution">
    <text evidence="2">The sequence shown here is derived from an EMBL/GenBank/DDBJ whole genome shotgun (WGS) entry which is preliminary data.</text>
</comment>
<keyword evidence="1" id="KW-0472">Membrane</keyword>
<keyword evidence="3" id="KW-1185">Reference proteome</keyword>